<dbReference type="Proteomes" id="UP000504635">
    <property type="component" value="Unplaced"/>
</dbReference>
<evidence type="ECO:0000313" key="3">
    <source>
        <dbReference type="RefSeq" id="XP_030760538.1"/>
    </source>
</evidence>
<evidence type="ECO:0000313" key="2">
    <source>
        <dbReference type="Proteomes" id="UP000504635"/>
    </source>
</evidence>
<dbReference type="OrthoDB" id="6783358at2759"/>
<proteinExistence type="predicted"/>
<keyword evidence="2" id="KW-1185">Reference proteome</keyword>
<dbReference type="InParanoid" id="A0A6J2Y9J3"/>
<sequence length="297" mass="32980">MSSSKASTSSHDDLVPSSPSSSEESQRQHVANKRKENTTCIQKYNRQWEEVPEFKGWLESSKKGITYGHCNVCNKDFVCGKSEIMKHSKGAKHLKLCKTIVGKQTIITDMPSLQQKKLLEVKTKSAEMWFAAFAAEHNIAFTAFDHLSQVIRESFTDSEIAKNFSANRTKVTAIITNVLGSYSFENTVKLLQSNYFSLIVDESTDRGTIKSLAMVARVFDKNDVNDIFLGLLPVPNGTAEGLYTSITDFFATCSIDYKKNLIGFASDGVSTMMGIHNSLSTKLKADIPDLILMKCAQ</sequence>
<reference evidence="3" key="1">
    <citation type="submission" date="2025-08" db="UniProtKB">
        <authorList>
            <consortium name="RefSeq"/>
        </authorList>
    </citation>
    <scope>IDENTIFICATION</scope>
    <source>
        <tissue evidence="3">Gonads</tissue>
    </source>
</reference>
<accession>A0A6J2Y9J3</accession>
<name>A0A6J2Y9J3_SITOR</name>
<gene>
    <name evidence="3" type="primary">LOC115885695</name>
</gene>
<organism evidence="2 3">
    <name type="scientific">Sitophilus oryzae</name>
    <name type="common">Rice weevil</name>
    <name type="synonym">Curculio oryzae</name>
    <dbReference type="NCBI Taxonomy" id="7048"/>
    <lineage>
        <taxon>Eukaryota</taxon>
        <taxon>Metazoa</taxon>
        <taxon>Ecdysozoa</taxon>
        <taxon>Arthropoda</taxon>
        <taxon>Hexapoda</taxon>
        <taxon>Insecta</taxon>
        <taxon>Pterygota</taxon>
        <taxon>Neoptera</taxon>
        <taxon>Endopterygota</taxon>
        <taxon>Coleoptera</taxon>
        <taxon>Polyphaga</taxon>
        <taxon>Cucujiformia</taxon>
        <taxon>Curculionidae</taxon>
        <taxon>Dryophthorinae</taxon>
        <taxon>Sitophilus</taxon>
    </lineage>
</organism>
<dbReference type="KEGG" id="soy:115885695"/>
<dbReference type="AlphaFoldDB" id="A0A6J2Y9J3"/>
<dbReference type="PANTHER" id="PTHR37162:SF1">
    <property type="entry name" value="BED-TYPE DOMAIN-CONTAINING PROTEIN"/>
    <property type="match status" value="1"/>
</dbReference>
<feature type="region of interest" description="Disordered" evidence="1">
    <location>
        <begin position="1"/>
        <end position="36"/>
    </location>
</feature>
<dbReference type="GeneID" id="115885695"/>
<dbReference type="PANTHER" id="PTHR37162">
    <property type="entry name" value="HAT FAMILY DIMERISATION DOMAINCONTAINING PROTEIN-RELATED"/>
    <property type="match status" value="1"/>
</dbReference>
<dbReference type="RefSeq" id="XP_030760538.1">
    <property type="nucleotide sequence ID" value="XM_030904678.1"/>
</dbReference>
<protein>
    <submittedName>
        <fullName evidence="3">Uncharacterized protein LOC115885695</fullName>
    </submittedName>
</protein>
<evidence type="ECO:0000256" key="1">
    <source>
        <dbReference type="SAM" id="MobiDB-lite"/>
    </source>
</evidence>